<organism evidence="1 2">
    <name type="scientific">Sphaerisporangium krabiense</name>
    <dbReference type="NCBI Taxonomy" id="763782"/>
    <lineage>
        <taxon>Bacteria</taxon>
        <taxon>Bacillati</taxon>
        <taxon>Actinomycetota</taxon>
        <taxon>Actinomycetes</taxon>
        <taxon>Streptosporangiales</taxon>
        <taxon>Streptosporangiaceae</taxon>
        <taxon>Sphaerisporangium</taxon>
    </lineage>
</organism>
<evidence type="ECO:0000313" key="1">
    <source>
        <dbReference type="EMBL" id="MBB5626614.1"/>
    </source>
</evidence>
<dbReference type="RefSeq" id="WP_184610673.1">
    <property type="nucleotide sequence ID" value="NZ_BOOS01000029.1"/>
</dbReference>
<protein>
    <submittedName>
        <fullName evidence="1">Uncharacterized protein</fullName>
    </submittedName>
</protein>
<accession>A0A7W8Z3A0</accession>
<comment type="caution">
    <text evidence="1">The sequence shown here is derived from an EMBL/GenBank/DDBJ whole genome shotgun (WGS) entry which is preliminary data.</text>
</comment>
<reference evidence="1 2" key="1">
    <citation type="submission" date="2020-08" db="EMBL/GenBank/DDBJ databases">
        <title>Sequencing the genomes of 1000 actinobacteria strains.</title>
        <authorList>
            <person name="Klenk H.-P."/>
        </authorList>
    </citation>
    <scope>NUCLEOTIDE SEQUENCE [LARGE SCALE GENOMIC DNA]</scope>
    <source>
        <strain evidence="1 2">DSM 45790</strain>
    </source>
</reference>
<sequence>MATVRLNFDPELAQFAASSFPAFDRVQGTNFPVTRLLFDPGATETAYFKFEAVNYGSGNLTCDIIWYAVNATTGVVRWEVALAAITQESDSQDVETKAFATALTVDDTHLGTTSKRLHKATITISNLDSIAAGDECWLRVSRLGGHANDTLVNDVAVTEVRLSYSDT</sequence>
<dbReference type="AlphaFoldDB" id="A0A7W8Z3A0"/>
<keyword evidence="2" id="KW-1185">Reference proteome</keyword>
<proteinExistence type="predicted"/>
<dbReference type="EMBL" id="JACHBR010000001">
    <property type="protein sequence ID" value="MBB5626614.1"/>
    <property type="molecule type" value="Genomic_DNA"/>
</dbReference>
<dbReference type="Proteomes" id="UP000588112">
    <property type="component" value="Unassembled WGS sequence"/>
</dbReference>
<name>A0A7W8Z3A0_9ACTN</name>
<gene>
    <name evidence="1" type="ORF">BJ981_002313</name>
</gene>
<evidence type="ECO:0000313" key="2">
    <source>
        <dbReference type="Proteomes" id="UP000588112"/>
    </source>
</evidence>